<reference evidence="5 6" key="1">
    <citation type="journal article" date="2019" name="Sci. Rep.">
        <title>Comparative genomics of chytrid fungi reveal insights into the obligate biotrophic and pathogenic lifestyle of Synchytrium endobioticum.</title>
        <authorList>
            <person name="van de Vossenberg B.T.L.H."/>
            <person name="Warris S."/>
            <person name="Nguyen H.D.T."/>
            <person name="van Gent-Pelzer M.P.E."/>
            <person name="Joly D.L."/>
            <person name="van de Geest H.C."/>
            <person name="Bonants P.J.M."/>
            <person name="Smith D.S."/>
            <person name="Levesque C.A."/>
            <person name="van der Lee T.A.J."/>
        </authorList>
    </citation>
    <scope>NUCLEOTIDE SEQUENCE [LARGE SCALE GENOMIC DNA]</scope>
    <source>
        <strain evidence="3 6">LEV6574</strain>
        <strain evidence="4 5">MB42</strain>
    </source>
</reference>
<sequence>MLNNISISNDSGPSSSANITPSSISKPEEASSRTSGLGKLIPAIHASSRTSTGPLYTHHTNSRCSVDPLIREVGTGKDHGSHKKSSNDAKDPLSPSSATPSYLKPMPFSGSPSLTPTTTKNPFDAIYNNPGSWSQGAFVTAANKRKKSRKLKLSLAVGFGLLLLLGVSLIVFFCYPRNPSIRVTTVRNATEDIESMAKLQSNPAMATFNFTMVVRIASSNYLKLTIDDMTCFGYHPLQPVNVIATSVSFTNVEVEPQSKIQANTSLSISLVSPITSAAVFTEFLAGCGLVGINSGLQGPQNMTTNATVGTITTANGTMLNVPQVVDRPRNRLLFRCTTLWSVGATTKQTEFDSTVTFNCPVHFESTPNLNRTFVFAS</sequence>
<dbReference type="EMBL" id="QEAM01000142">
    <property type="protein sequence ID" value="TPX45396.1"/>
    <property type="molecule type" value="Genomic_DNA"/>
</dbReference>
<proteinExistence type="predicted"/>
<keyword evidence="2" id="KW-1133">Transmembrane helix</keyword>
<feature type="compositionally biased region" description="Low complexity" evidence="1">
    <location>
        <begin position="1"/>
        <end position="25"/>
    </location>
</feature>
<evidence type="ECO:0000313" key="5">
    <source>
        <dbReference type="Proteomes" id="UP000317494"/>
    </source>
</evidence>
<feature type="compositionally biased region" description="Polar residues" evidence="1">
    <location>
        <begin position="47"/>
        <end position="64"/>
    </location>
</feature>
<evidence type="ECO:0000313" key="4">
    <source>
        <dbReference type="EMBL" id="TPX52009.1"/>
    </source>
</evidence>
<feature type="region of interest" description="Disordered" evidence="1">
    <location>
        <begin position="1"/>
        <end position="121"/>
    </location>
</feature>
<dbReference type="OrthoDB" id="10501860at2759"/>
<dbReference type="Proteomes" id="UP000320475">
    <property type="component" value="Unassembled WGS sequence"/>
</dbReference>
<dbReference type="AlphaFoldDB" id="A0A507DJX6"/>
<feature type="transmembrane region" description="Helical" evidence="2">
    <location>
        <begin position="153"/>
        <end position="173"/>
    </location>
</feature>
<keyword evidence="2" id="KW-0472">Membrane</keyword>
<gene>
    <name evidence="3" type="ORF">SeLEV6574_g03882</name>
    <name evidence="4" type="ORF">SeMB42_g01701</name>
</gene>
<name>A0A507DJX6_9FUNG</name>
<evidence type="ECO:0000313" key="3">
    <source>
        <dbReference type="EMBL" id="TPX45396.1"/>
    </source>
</evidence>
<dbReference type="EMBL" id="QEAN01000046">
    <property type="protein sequence ID" value="TPX52009.1"/>
    <property type="molecule type" value="Genomic_DNA"/>
</dbReference>
<feature type="compositionally biased region" description="Basic and acidic residues" evidence="1">
    <location>
        <begin position="74"/>
        <end position="91"/>
    </location>
</feature>
<accession>A0A507DJX6</accession>
<protein>
    <submittedName>
        <fullName evidence="4">Uncharacterized protein</fullName>
    </submittedName>
</protein>
<dbReference type="Proteomes" id="UP000317494">
    <property type="component" value="Unassembled WGS sequence"/>
</dbReference>
<organism evidence="4 5">
    <name type="scientific">Synchytrium endobioticum</name>
    <dbReference type="NCBI Taxonomy" id="286115"/>
    <lineage>
        <taxon>Eukaryota</taxon>
        <taxon>Fungi</taxon>
        <taxon>Fungi incertae sedis</taxon>
        <taxon>Chytridiomycota</taxon>
        <taxon>Chytridiomycota incertae sedis</taxon>
        <taxon>Chytridiomycetes</taxon>
        <taxon>Synchytriales</taxon>
        <taxon>Synchytriaceae</taxon>
        <taxon>Synchytrium</taxon>
    </lineage>
</organism>
<comment type="caution">
    <text evidence="4">The sequence shown here is derived from an EMBL/GenBank/DDBJ whole genome shotgun (WGS) entry which is preliminary data.</text>
</comment>
<evidence type="ECO:0000256" key="2">
    <source>
        <dbReference type="SAM" id="Phobius"/>
    </source>
</evidence>
<keyword evidence="5" id="KW-1185">Reference proteome</keyword>
<keyword evidence="2" id="KW-0812">Transmembrane</keyword>
<evidence type="ECO:0000256" key="1">
    <source>
        <dbReference type="SAM" id="MobiDB-lite"/>
    </source>
</evidence>
<evidence type="ECO:0000313" key="6">
    <source>
        <dbReference type="Proteomes" id="UP000320475"/>
    </source>
</evidence>
<dbReference type="VEuPathDB" id="FungiDB:SeMB42_g01701"/>
<feature type="compositionally biased region" description="Polar residues" evidence="1">
    <location>
        <begin position="110"/>
        <end position="121"/>
    </location>
</feature>